<comment type="caution">
    <text evidence="8">The sequence shown here is derived from an EMBL/GenBank/DDBJ whole genome shotgun (WGS) entry which is preliminary data.</text>
</comment>
<dbReference type="InterPro" id="IPR015867">
    <property type="entry name" value="N-reg_PII/ATP_PRibTrfase_C"/>
</dbReference>
<accession>A0A926EIR8</accession>
<sequence>MCFSIGGITDVAVVAANFLPVPASTVNFVLNAVLILLGFLLLGKGLGIMTAYSSMLSSILFSLLELIYPMSRPLTDQPMLELAFGIALPAFGTAILFNMGASNGGTEIVAMILQKYTNIDNGKALFLCDLLVTLSAFFVFNFTTGLFSLLGLLIKSLMVDSVIESINLCKYFNVVCGEPKIICDFIVDKLHRGATVASAKGAFTNGEKYIIFTVVNRPQAVALRQFIKRAEPSAFIMITDTSEIIGKGFHRG</sequence>
<evidence type="ECO:0000256" key="5">
    <source>
        <dbReference type="ARBA" id="ARBA00023136"/>
    </source>
</evidence>
<feature type="transmembrane region" description="Helical" evidence="6">
    <location>
        <begin position="124"/>
        <end position="154"/>
    </location>
</feature>
<evidence type="ECO:0000256" key="6">
    <source>
        <dbReference type="SAM" id="Phobius"/>
    </source>
</evidence>
<dbReference type="AlphaFoldDB" id="A0A926EIR8"/>
<dbReference type="GO" id="GO:0005886">
    <property type="term" value="C:plasma membrane"/>
    <property type="evidence" value="ECO:0007669"/>
    <property type="project" value="UniProtKB-SubCell"/>
</dbReference>
<protein>
    <submittedName>
        <fullName evidence="8">YitT family protein</fullName>
    </submittedName>
</protein>
<dbReference type="Pfam" id="PF02588">
    <property type="entry name" value="YitT_membrane"/>
    <property type="match status" value="1"/>
</dbReference>
<feature type="transmembrane region" description="Helical" evidence="6">
    <location>
        <begin position="82"/>
        <end position="103"/>
    </location>
</feature>
<evidence type="ECO:0000313" key="9">
    <source>
        <dbReference type="Proteomes" id="UP000623678"/>
    </source>
</evidence>
<dbReference type="InterPro" id="IPR019264">
    <property type="entry name" value="DUF2179"/>
</dbReference>
<feature type="transmembrane region" description="Helical" evidence="6">
    <location>
        <begin position="49"/>
        <end position="70"/>
    </location>
</feature>
<evidence type="ECO:0000256" key="1">
    <source>
        <dbReference type="ARBA" id="ARBA00004651"/>
    </source>
</evidence>
<organism evidence="8 9">
    <name type="scientific">Youxingia wuxianensis</name>
    <dbReference type="NCBI Taxonomy" id="2763678"/>
    <lineage>
        <taxon>Bacteria</taxon>
        <taxon>Bacillati</taxon>
        <taxon>Bacillota</taxon>
        <taxon>Clostridia</taxon>
        <taxon>Eubacteriales</taxon>
        <taxon>Oscillospiraceae</taxon>
        <taxon>Youxingia</taxon>
    </lineage>
</organism>
<dbReference type="EMBL" id="JACRTD010000001">
    <property type="protein sequence ID" value="MBC8584118.1"/>
    <property type="molecule type" value="Genomic_DNA"/>
</dbReference>
<evidence type="ECO:0000259" key="7">
    <source>
        <dbReference type="Pfam" id="PF10035"/>
    </source>
</evidence>
<keyword evidence="9" id="KW-1185">Reference proteome</keyword>
<dbReference type="PIRSF" id="PIRSF006483">
    <property type="entry name" value="Membrane_protein_YitT"/>
    <property type="match status" value="1"/>
</dbReference>
<dbReference type="InterPro" id="IPR051461">
    <property type="entry name" value="UPF0750_membrane"/>
</dbReference>
<dbReference type="Pfam" id="PF10035">
    <property type="entry name" value="DUF2179"/>
    <property type="match status" value="1"/>
</dbReference>
<comment type="subcellular location">
    <subcellularLocation>
        <location evidence="1">Cell membrane</location>
        <topology evidence="1">Multi-pass membrane protein</topology>
    </subcellularLocation>
</comment>
<keyword evidence="4 6" id="KW-1133">Transmembrane helix</keyword>
<gene>
    <name evidence="8" type="ORF">H8705_00780</name>
</gene>
<evidence type="ECO:0000256" key="3">
    <source>
        <dbReference type="ARBA" id="ARBA00022692"/>
    </source>
</evidence>
<dbReference type="PANTHER" id="PTHR33545:SF5">
    <property type="entry name" value="UPF0750 MEMBRANE PROTEIN YITT"/>
    <property type="match status" value="1"/>
</dbReference>
<keyword evidence="3 6" id="KW-0812">Transmembrane</keyword>
<proteinExistence type="predicted"/>
<feature type="domain" description="DUF2179" evidence="7">
    <location>
        <begin position="192"/>
        <end position="246"/>
    </location>
</feature>
<evidence type="ECO:0000313" key="8">
    <source>
        <dbReference type="EMBL" id="MBC8584118.1"/>
    </source>
</evidence>
<evidence type="ECO:0000256" key="4">
    <source>
        <dbReference type="ARBA" id="ARBA00022989"/>
    </source>
</evidence>
<dbReference type="InterPro" id="IPR003740">
    <property type="entry name" value="YitT"/>
</dbReference>
<keyword evidence="5 6" id="KW-0472">Membrane</keyword>
<name>A0A926EIR8_9FIRM</name>
<evidence type="ECO:0000256" key="2">
    <source>
        <dbReference type="ARBA" id="ARBA00022475"/>
    </source>
</evidence>
<dbReference type="CDD" id="cd16380">
    <property type="entry name" value="YitT_C"/>
    <property type="match status" value="1"/>
</dbReference>
<dbReference type="PANTHER" id="PTHR33545">
    <property type="entry name" value="UPF0750 MEMBRANE PROTEIN YITT-RELATED"/>
    <property type="match status" value="1"/>
</dbReference>
<keyword evidence="2" id="KW-1003">Cell membrane</keyword>
<dbReference type="Proteomes" id="UP000623678">
    <property type="component" value="Unassembled WGS sequence"/>
</dbReference>
<reference evidence="8" key="1">
    <citation type="submission" date="2020-08" db="EMBL/GenBank/DDBJ databases">
        <title>Genome public.</title>
        <authorList>
            <person name="Liu C."/>
            <person name="Sun Q."/>
        </authorList>
    </citation>
    <scope>NUCLEOTIDE SEQUENCE</scope>
    <source>
        <strain evidence="8">NSJ-64</strain>
    </source>
</reference>
<dbReference type="Gene3D" id="3.30.70.120">
    <property type="match status" value="1"/>
</dbReference>